<feature type="compositionally biased region" description="Basic and acidic residues" evidence="3">
    <location>
        <begin position="772"/>
        <end position="784"/>
    </location>
</feature>
<dbReference type="Proteomes" id="UP001216638">
    <property type="component" value="Chromosome 5"/>
</dbReference>
<dbReference type="GO" id="GO:0006338">
    <property type="term" value="P:chromatin remodeling"/>
    <property type="evidence" value="ECO:0007669"/>
    <property type="project" value="TreeGrafter"/>
</dbReference>
<dbReference type="InterPro" id="IPR001487">
    <property type="entry name" value="Bromodomain"/>
</dbReference>
<dbReference type="PROSITE" id="PS50014">
    <property type="entry name" value="BROMODOMAIN_2"/>
    <property type="match status" value="2"/>
</dbReference>
<gene>
    <name evidence="6" type="ORF">MBRA1_003603</name>
</gene>
<feature type="compositionally biased region" description="Polar residues" evidence="3">
    <location>
        <begin position="361"/>
        <end position="373"/>
    </location>
</feature>
<evidence type="ECO:0000313" key="7">
    <source>
        <dbReference type="Proteomes" id="UP001216638"/>
    </source>
</evidence>
<dbReference type="Gene3D" id="1.20.920.10">
    <property type="entry name" value="Bromodomain-like"/>
    <property type="match status" value="2"/>
</dbReference>
<evidence type="ECO:0000256" key="2">
    <source>
        <dbReference type="PROSITE-ProRule" id="PRU00035"/>
    </source>
</evidence>
<dbReference type="InterPro" id="IPR038336">
    <property type="entry name" value="NET_sf"/>
</dbReference>
<dbReference type="PANTHER" id="PTHR22880:SF225">
    <property type="entry name" value="BROMODOMAIN-CONTAINING PROTEIN BET-1-RELATED"/>
    <property type="match status" value="1"/>
</dbReference>
<feature type="compositionally biased region" description="Low complexity" evidence="3">
    <location>
        <begin position="17"/>
        <end position="35"/>
    </location>
</feature>
<feature type="domain" description="Bromo" evidence="4">
    <location>
        <begin position="443"/>
        <end position="515"/>
    </location>
</feature>
<organism evidence="6 7">
    <name type="scientific">Malassezia brasiliensis</name>
    <dbReference type="NCBI Taxonomy" id="1821822"/>
    <lineage>
        <taxon>Eukaryota</taxon>
        <taxon>Fungi</taxon>
        <taxon>Dikarya</taxon>
        <taxon>Basidiomycota</taxon>
        <taxon>Ustilaginomycotina</taxon>
        <taxon>Malasseziomycetes</taxon>
        <taxon>Malasseziales</taxon>
        <taxon>Malasseziaceae</taxon>
        <taxon>Malassezia</taxon>
    </lineage>
</organism>
<dbReference type="GO" id="GO:0000785">
    <property type="term" value="C:chromatin"/>
    <property type="evidence" value="ECO:0007669"/>
    <property type="project" value="TreeGrafter"/>
</dbReference>
<dbReference type="InterPro" id="IPR050935">
    <property type="entry name" value="Bromo_chromatin_reader"/>
</dbReference>
<feature type="compositionally biased region" description="Acidic residues" evidence="3">
    <location>
        <begin position="539"/>
        <end position="557"/>
    </location>
</feature>
<dbReference type="Pfam" id="PF00439">
    <property type="entry name" value="Bromodomain"/>
    <property type="match status" value="2"/>
</dbReference>
<dbReference type="Pfam" id="PF17035">
    <property type="entry name" value="BET"/>
    <property type="match status" value="1"/>
</dbReference>
<evidence type="ECO:0008006" key="8">
    <source>
        <dbReference type="Google" id="ProtNLM"/>
    </source>
</evidence>
<evidence type="ECO:0000256" key="1">
    <source>
        <dbReference type="ARBA" id="ARBA00023117"/>
    </source>
</evidence>
<evidence type="ECO:0000259" key="5">
    <source>
        <dbReference type="PROSITE" id="PS51525"/>
    </source>
</evidence>
<evidence type="ECO:0000313" key="6">
    <source>
        <dbReference type="EMBL" id="WFC96937.1"/>
    </source>
</evidence>
<accession>A0AAF0DWZ9</accession>
<dbReference type="GO" id="GO:0005634">
    <property type="term" value="C:nucleus"/>
    <property type="evidence" value="ECO:0007669"/>
    <property type="project" value="TreeGrafter"/>
</dbReference>
<feature type="region of interest" description="Disordered" evidence="3">
    <location>
        <begin position="616"/>
        <end position="686"/>
    </location>
</feature>
<feature type="region of interest" description="Disordered" evidence="3">
    <location>
        <begin position="738"/>
        <end position="837"/>
    </location>
</feature>
<feature type="domain" description="NET" evidence="5">
    <location>
        <begin position="662"/>
        <end position="745"/>
    </location>
</feature>
<proteinExistence type="predicted"/>
<dbReference type="EMBL" id="CP119955">
    <property type="protein sequence ID" value="WFC96937.1"/>
    <property type="molecule type" value="Genomic_DNA"/>
</dbReference>
<dbReference type="AlphaFoldDB" id="A0AAF0DWZ9"/>
<dbReference type="InterPro" id="IPR027353">
    <property type="entry name" value="NET_dom"/>
</dbReference>
<dbReference type="Gene3D" id="1.20.1270.220">
    <property type="match status" value="1"/>
</dbReference>
<dbReference type="SUPFAM" id="SSF47370">
    <property type="entry name" value="Bromodomain"/>
    <property type="match status" value="2"/>
</dbReference>
<feature type="region of interest" description="Disordered" evidence="3">
    <location>
        <begin position="1"/>
        <end position="194"/>
    </location>
</feature>
<dbReference type="GO" id="GO:0006355">
    <property type="term" value="P:regulation of DNA-templated transcription"/>
    <property type="evidence" value="ECO:0007669"/>
    <property type="project" value="TreeGrafter"/>
</dbReference>
<evidence type="ECO:0000256" key="3">
    <source>
        <dbReference type="SAM" id="MobiDB-lite"/>
    </source>
</evidence>
<feature type="region of interest" description="Disordered" evidence="3">
    <location>
        <begin position="528"/>
        <end position="557"/>
    </location>
</feature>
<dbReference type="PROSITE" id="PS51525">
    <property type="entry name" value="NET"/>
    <property type="match status" value="1"/>
</dbReference>
<feature type="region of interest" description="Disordered" evidence="3">
    <location>
        <begin position="352"/>
        <end position="391"/>
    </location>
</feature>
<sequence>MAEMEQEARAPAPSVTAPAGDEPSGAAPAAAPAVESKVESAGEPRETPAGEPKAEAAEPKAEAAEPAAEPAAESTAEPAAESKTESTTEPAAESKAESTAEPKAESTAEPAAEPKAESTAEPKAEPAAEPAAEPKAEPAAGPKAESTAEPAAEPKAEPAPAPTTEATAPTEGTAPAAPTDGAAPAPNAAAPAADAPPLTEQDMALPHVKYAQNTIRSLKSRREAAAFLQPVDPIALNVPHYTQVIRHPMDLGTIDQKLALTAYQLKGGAGAPQNRMSDKLKHAIESGRVDAERDWYRRVDAFERDVFLVFDNCRTFNGPEHIFTKNAEVLRGVFEKQRKGLATALEVANEQSANEARRRSSNALPTIRRSTNGGRPKREIHPPANRDLPWSEEHLHPASKRAILSRHGKNGHMSQREQAYWSKVINDELKFCVRVVDDLLKPAHQEVAWVFYDLPAKDFDWAPAYYATIKKPIALTPIQKKLKTGGYADLAAFDADMQLMFRNCFTFNPPDSDVYVMGAKLKEVYEGKMQKKPVPPPLEPEDEMDVDDDEDDDEVDPDDANAVLVQQLQRQIAELEGTLETLESSKSKNPVLITSTRVALNSVQAALAGAMSVSGMMGKKGKKRASGDASGAAKKKSKGDTKKAAAPKPKKPSSPAPRKRSAGSDEEDVRTVTFDQKEELAAKITELTDERLEGAIRILNEDKPPGQQGGEDDEIELDIDELSPQTLYKLYKYVVRPKKKSTQPELGPNGKPIPASQPIDGRKRGTGGLKKKNLDEAEEAERIARLQQQLQQFNDPDHVPKPATPGQDAEASGKHDDLVASESSSGEDDSESESDLD</sequence>
<feature type="compositionally biased region" description="Low complexity" evidence="3">
    <location>
        <begin position="64"/>
        <end position="79"/>
    </location>
</feature>
<dbReference type="PRINTS" id="PR00503">
    <property type="entry name" value="BROMODOMAIN"/>
</dbReference>
<dbReference type="PANTHER" id="PTHR22880">
    <property type="entry name" value="FALZ-RELATED BROMODOMAIN-CONTAINING PROTEINS"/>
    <property type="match status" value="1"/>
</dbReference>
<feature type="compositionally biased region" description="Low complexity" evidence="3">
    <location>
        <begin position="137"/>
        <end position="153"/>
    </location>
</feature>
<feature type="compositionally biased region" description="Basic and acidic residues" evidence="3">
    <location>
        <begin position="80"/>
        <end position="136"/>
    </location>
</feature>
<keyword evidence="7" id="KW-1185">Reference proteome</keyword>
<name>A0AAF0DWZ9_9BASI</name>
<dbReference type="SMART" id="SM00297">
    <property type="entry name" value="BROMO"/>
    <property type="match status" value="2"/>
</dbReference>
<feature type="compositionally biased region" description="Basic and acidic residues" evidence="3">
    <location>
        <begin position="36"/>
        <end position="63"/>
    </location>
</feature>
<evidence type="ECO:0000259" key="4">
    <source>
        <dbReference type="PROSITE" id="PS50014"/>
    </source>
</evidence>
<feature type="compositionally biased region" description="Low complexity" evidence="3">
    <location>
        <begin position="162"/>
        <end position="194"/>
    </location>
</feature>
<keyword evidence="1 2" id="KW-0103">Bromodomain</keyword>
<dbReference type="InterPro" id="IPR036427">
    <property type="entry name" value="Bromodomain-like_sf"/>
</dbReference>
<protein>
    <recommendedName>
        <fullName evidence="8">Bromodomain-containing protein</fullName>
    </recommendedName>
</protein>
<reference evidence="6" key="1">
    <citation type="submission" date="2023-03" db="EMBL/GenBank/DDBJ databases">
        <title>Mating type loci evolution in Malassezia.</title>
        <authorList>
            <person name="Coelho M.A."/>
        </authorList>
    </citation>
    <scope>NUCLEOTIDE SEQUENCE</scope>
    <source>
        <strain evidence="6">CBS 14135</strain>
    </source>
</reference>
<feature type="compositionally biased region" description="Acidic residues" evidence="3">
    <location>
        <begin position="825"/>
        <end position="837"/>
    </location>
</feature>
<feature type="domain" description="Bromo" evidence="4">
    <location>
        <begin position="219"/>
        <end position="324"/>
    </location>
</feature>
<feature type="compositionally biased region" description="Basic and acidic residues" evidence="3">
    <location>
        <begin position="675"/>
        <end position="686"/>
    </location>
</feature>